<dbReference type="PANTHER" id="PTHR37951:SF1">
    <property type="entry name" value="TYPE VI SECRETION SYSTEM COMPONENT TSSA1"/>
    <property type="match status" value="1"/>
</dbReference>
<dbReference type="PANTHER" id="PTHR37951">
    <property type="entry name" value="CYTOPLASMIC PROTEIN-RELATED"/>
    <property type="match status" value="1"/>
</dbReference>
<evidence type="ECO:0000259" key="2">
    <source>
        <dbReference type="Pfam" id="PF06812"/>
    </source>
</evidence>
<feature type="region of interest" description="Disordered" evidence="1">
    <location>
        <begin position="1"/>
        <end position="22"/>
    </location>
</feature>
<dbReference type="InterPro" id="IPR010657">
    <property type="entry name" value="ImpA_N"/>
</dbReference>
<dbReference type="Pfam" id="PF06812">
    <property type="entry name" value="ImpA_N"/>
    <property type="match status" value="1"/>
</dbReference>
<dbReference type="EMBL" id="JAEPRQ010000001">
    <property type="protein sequence ID" value="MBK4214949.1"/>
    <property type="molecule type" value="Genomic_DNA"/>
</dbReference>
<proteinExistence type="predicted"/>
<protein>
    <submittedName>
        <fullName evidence="3">Type VI secretion system ImpA family N-terminal domain-containing protein</fullName>
    </submittedName>
</protein>
<organism evidence="3 4">
    <name type="scientific">Paracoccus caeni</name>
    <dbReference type="NCBI Taxonomy" id="657651"/>
    <lineage>
        <taxon>Bacteria</taxon>
        <taxon>Pseudomonadati</taxon>
        <taxon>Pseudomonadota</taxon>
        <taxon>Alphaproteobacteria</taxon>
        <taxon>Rhodobacterales</taxon>
        <taxon>Paracoccaceae</taxon>
        <taxon>Paracoccus</taxon>
    </lineage>
</organism>
<dbReference type="RefSeq" id="WP_200683751.1">
    <property type="nucleotide sequence ID" value="NZ_JAEPRQ010000001.1"/>
</dbReference>
<accession>A0A934VZL5</accession>
<feature type="domain" description="ImpA N-terminal" evidence="2">
    <location>
        <begin position="7"/>
        <end position="138"/>
    </location>
</feature>
<comment type="caution">
    <text evidence="3">The sequence shown here is derived from an EMBL/GenBank/DDBJ whole genome shotgun (WGS) entry which is preliminary data.</text>
</comment>
<keyword evidence="4" id="KW-1185">Reference proteome</keyword>
<dbReference type="InterPro" id="IPR017740">
    <property type="entry name" value="TssA-like"/>
</dbReference>
<evidence type="ECO:0000256" key="1">
    <source>
        <dbReference type="SAM" id="MobiDB-lite"/>
    </source>
</evidence>
<name>A0A934VZL5_9RHOB</name>
<evidence type="ECO:0000313" key="3">
    <source>
        <dbReference type="EMBL" id="MBK4214949.1"/>
    </source>
</evidence>
<dbReference type="AlphaFoldDB" id="A0A934VZL5"/>
<feature type="region of interest" description="Disordered" evidence="1">
    <location>
        <begin position="250"/>
        <end position="273"/>
    </location>
</feature>
<gene>
    <name evidence="3" type="ORF">JJJ17_03305</name>
</gene>
<dbReference type="Proteomes" id="UP000640485">
    <property type="component" value="Unassembled WGS sequence"/>
</dbReference>
<evidence type="ECO:0000313" key="4">
    <source>
        <dbReference type="Proteomes" id="UP000640485"/>
    </source>
</evidence>
<reference evidence="3" key="1">
    <citation type="submission" date="2021-01" db="EMBL/GenBank/DDBJ databases">
        <title>Paracoccus amoyensis sp. nov., isolated from the surface seawater along the coast of Xiamen Island, China.</title>
        <authorList>
            <person name="Lyu L."/>
        </authorList>
    </citation>
    <scope>NUCLEOTIDE SEQUENCE</scope>
    <source>
        <strain evidence="3">MJ17</strain>
    </source>
</reference>
<sequence>MTRDELLKPISGDQPTGPDLEQTDDAEFIDYYFEAESRLPERYFVPGSLEDGREDRLFDPRSVDLRREQAAINGLLKKSRDLRLLSLLARFQILAGKLPDFVDSIEAMADMLSTWPAEVHPSLDGGTAERRAAIEALNSQTAVVAPLSHLPLLPNADLSLRRHLVASGNAAPRLSEEGVAGSDQSEPLRSDANQRHVRAAHELLTRAAEALFRLQNLAASQGGGSFNADLGAVRGAIADIQGMIATSRSELAPWSEAQSSTPAVSAAGTLEMPPHDEVNESVQIASPAPQTRATEVRGVPDRATAAASLDAALNWLARAEPSSPALILVAQARQLVGAPLVEAIQVLMPDRANAAILSIGQGSGFALPMDKLRELTKVSLENVGDAGNSAMQPAPILRRGDLVAQLLGVEGYFTAQEPASPIPLLLAKARTMLDKRFDAIMAELLVPPAAGS</sequence>